<proteinExistence type="predicted"/>
<accession>A0A5K1U2B4</accession>
<evidence type="ECO:0000313" key="2">
    <source>
        <dbReference type="Proteomes" id="UP000078387"/>
    </source>
</evidence>
<dbReference type="VEuPathDB" id="AmoebaDB:EHI8A_055030"/>
<dbReference type="VEuPathDB" id="AmoebaDB:EHI_013130"/>
<dbReference type="VEuPathDB" id="AmoebaDB:EHI5A_088660"/>
<dbReference type="AlphaFoldDB" id="A0A5K1U2B4"/>
<name>A0A5K1U2B4_ENTHI</name>
<evidence type="ECO:0000313" key="1">
    <source>
        <dbReference type="EMBL" id="GAT93350.1"/>
    </source>
</evidence>
<dbReference type="VEuPathDB" id="AmoebaDB:EHI7A_055010"/>
<gene>
    <name evidence="1" type="ORF">CL6EHI_013130</name>
</gene>
<dbReference type="EMBL" id="BDEQ01000001">
    <property type="protein sequence ID" value="GAT93350.1"/>
    <property type="molecule type" value="Genomic_DNA"/>
</dbReference>
<sequence>MICMSVEEINMTYFYIIGKSDYNLTQYNENCLNHAFIINIGKCHCNSWNRNYVYVSNGEYILCNRFHIVSKVILINVFECSNTFGVKNGDCLKTIVRVITGVIIIGSMLL</sequence>
<reference evidence="1 2" key="1">
    <citation type="submission" date="2016-05" db="EMBL/GenBank/DDBJ databases">
        <title>First whole genome sequencing of Entamoeba histolytica HM1:IMSS-clone-6.</title>
        <authorList>
            <person name="Mukherjee Avik.K."/>
            <person name="Izumyama S."/>
            <person name="Nakada-Tsukui K."/>
            <person name="Nozaki T."/>
        </authorList>
    </citation>
    <scope>NUCLEOTIDE SEQUENCE [LARGE SCALE GENOMIC DNA]</scope>
    <source>
        <strain evidence="1 2">HM1:IMSS clone 6</strain>
    </source>
</reference>
<protein>
    <submittedName>
        <fullName evidence="1">Uncharacterized protein</fullName>
    </submittedName>
</protein>
<comment type="caution">
    <text evidence="1">The sequence shown here is derived from an EMBL/GenBank/DDBJ whole genome shotgun (WGS) entry which is preliminary data.</text>
</comment>
<dbReference type="VEuPathDB" id="AmoebaDB:KM1_105490"/>
<organism evidence="1 2">
    <name type="scientific">Entamoeba histolytica</name>
    <dbReference type="NCBI Taxonomy" id="5759"/>
    <lineage>
        <taxon>Eukaryota</taxon>
        <taxon>Amoebozoa</taxon>
        <taxon>Evosea</taxon>
        <taxon>Archamoebae</taxon>
        <taxon>Mastigamoebida</taxon>
        <taxon>Entamoebidae</taxon>
        <taxon>Entamoeba</taxon>
    </lineage>
</organism>
<dbReference type="Proteomes" id="UP000078387">
    <property type="component" value="Unassembled WGS sequence"/>
</dbReference>